<feature type="domain" description="Acyltransferase 3" evidence="2">
    <location>
        <begin position="13"/>
        <end position="346"/>
    </location>
</feature>
<dbReference type="Pfam" id="PF01757">
    <property type="entry name" value="Acyl_transf_3"/>
    <property type="match status" value="1"/>
</dbReference>
<accession>A0A1H8BFI7</accession>
<dbReference type="InterPro" id="IPR050879">
    <property type="entry name" value="Acyltransferase_3"/>
</dbReference>
<reference evidence="4" key="1">
    <citation type="submission" date="2016-10" db="EMBL/GenBank/DDBJ databases">
        <authorList>
            <person name="Varghese N."/>
            <person name="Submissions S."/>
        </authorList>
    </citation>
    <scope>NUCLEOTIDE SEQUENCE [LARGE SCALE GENOMIC DNA]</scope>
    <source>
        <strain evidence="4">S6-262</strain>
    </source>
</reference>
<feature type="transmembrane region" description="Helical" evidence="1">
    <location>
        <begin position="69"/>
        <end position="90"/>
    </location>
</feature>
<evidence type="ECO:0000313" key="4">
    <source>
        <dbReference type="Proteomes" id="UP000199206"/>
    </source>
</evidence>
<evidence type="ECO:0000256" key="1">
    <source>
        <dbReference type="SAM" id="Phobius"/>
    </source>
</evidence>
<dbReference type="GO" id="GO:0016747">
    <property type="term" value="F:acyltransferase activity, transferring groups other than amino-acyl groups"/>
    <property type="evidence" value="ECO:0007669"/>
    <property type="project" value="InterPro"/>
</dbReference>
<evidence type="ECO:0000259" key="2">
    <source>
        <dbReference type="Pfam" id="PF01757"/>
    </source>
</evidence>
<feature type="transmembrane region" description="Helical" evidence="1">
    <location>
        <begin position="328"/>
        <end position="347"/>
    </location>
</feature>
<dbReference type="OrthoDB" id="9807745at2"/>
<name>A0A1H8BFI7_9SPHN</name>
<dbReference type="PANTHER" id="PTHR23028:SF53">
    <property type="entry name" value="ACYL_TRANSF_3 DOMAIN-CONTAINING PROTEIN"/>
    <property type="match status" value="1"/>
</dbReference>
<keyword evidence="3" id="KW-0378">Hydrolase</keyword>
<keyword evidence="1" id="KW-0812">Transmembrane</keyword>
<evidence type="ECO:0000313" key="3">
    <source>
        <dbReference type="EMBL" id="SEM80627.1"/>
    </source>
</evidence>
<keyword evidence="3" id="KW-0808">Transferase</keyword>
<keyword evidence="1" id="KW-1133">Transmembrane helix</keyword>
<dbReference type="EMBL" id="FOCF01000002">
    <property type="protein sequence ID" value="SEM80627.1"/>
    <property type="molecule type" value="Genomic_DNA"/>
</dbReference>
<dbReference type="GO" id="GO:0009103">
    <property type="term" value="P:lipopolysaccharide biosynthetic process"/>
    <property type="evidence" value="ECO:0007669"/>
    <property type="project" value="TreeGrafter"/>
</dbReference>
<feature type="transmembrane region" description="Helical" evidence="1">
    <location>
        <begin position="97"/>
        <end position="124"/>
    </location>
</feature>
<feature type="transmembrane region" description="Helical" evidence="1">
    <location>
        <begin position="175"/>
        <end position="192"/>
    </location>
</feature>
<keyword evidence="1" id="KW-0472">Membrane</keyword>
<feature type="transmembrane region" description="Helical" evidence="1">
    <location>
        <begin position="44"/>
        <end position="63"/>
    </location>
</feature>
<sequence>MPPAPRPARPLLALDLLRFLCAVSVVTYHYLGAAAHSPSPHAKLALSGVAVPTGAIAATWWGWVGVEIFFVISGYVIACSARGATWSGFLRRRALRLYPAALVCASVSLAVLLAGAVAPAGRLFAEWSVSAALLPAGAPVDGSYWTLPIEIAFYLLIAGMLALPVRGERILEASGWGLGLVSTAVLLFGPPLGWTEGALHVVAQLLIYGPEFALGMALADSHGAASQSPLRLLWVAVLAAMTLGTTWVSAVEGAVRIGAPMQPWVPTLIVAIGLGILIAAPRLQPGLERLRGARHIPMLGLMTYPLYLVHQDAGLTIAAALVRRGVSYGAAVAVSAALALAFAWVVAARVEPAVRGWLAALDLRRFRAPVPDSFRNAFPPAG</sequence>
<protein>
    <submittedName>
        <fullName evidence="3">Peptidoglycan/LPS O-acetylase OafA/YrhL, contains acyltransferase and SGNH-hydrolase domains</fullName>
    </submittedName>
</protein>
<dbReference type="GO" id="GO:0016020">
    <property type="term" value="C:membrane"/>
    <property type="evidence" value="ECO:0007669"/>
    <property type="project" value="TreeGrafter"/>
</dbReference>
<dbReference type="PANTHER" id="PTHR23028">
    <property type="entry name" value="ACETYLTRANSFERASE"/>
    <property type="match status" value="1"/>
</dbReference>
<feature type="transmembrane region" description="Helical" evidence="1">
    <location>
        <begin position="12"/>
        <end position="32"/>
    </location>
</feature>
<feature type="transmembrane region" description="Helical" evidence="1">
    <location>
        <begin position="198"/>
        <end position="219"/>
    </location>
</feature>
<keyword evidence="3" id="KW-0012">Acyltransferase</keyword>
<dbReference type="GO" id="GO:0016787">
    <property type="term" value="F:hydrolase activity"/>
    <property type="evidence" value="ECO:0007669"/>
    <property type="project" value="UniProtKB-KW"/>
</dbReference>
<gene>
    <name evidence="3" type="ORF">SAMN05192583_1311</name>
</gene>
<dbReference type="RefSeq" id="WP_093664631.1">
    <property type="nucleotide sequence ID" value="NZ_FOCF01000002.1"/>
</dbReference>
<organism evidence="3 4">
    <name type="scientific">Sphingomonas gellani</name>
    <dbReference type="NCBI Taxonomy" id="1166340"/>
    <lineage>
        <taxon>Bacteria</taxon>
        <taxon>Pseudomonadati</taxon>
        <taxon>Pseudomonadota</taxon>
        <taxon>Alphaproteobacteria</taxon>
        <taxon>Sphingomonadales</taxon>
        <taxon>Sphingomonadaceae</taxon>
        <taxon>Sphingomonas</taxon>
    </lineage>
</organism>
<keyword evidence="4" id="KW-1185">Reference proteome</keyword>
<dbReference type="InterPro" id="IPR002656">
    <property type="entry name" value="Acyl_transf_3_dom"/>
</dbReference>
<feature type="transmembrane region" description="Helical" evidence="1">
    <location>
        <begin position="144"/>
        <end position="163"/>
    </location>
</feature>
<feature type="transmembrane region" description="Helical" evidence="1">
    <location>
        <begin position="263"/>
        <end position="283"/>
    </location>
</feature>
<feature type="transmembrane region" description="Helical" evidence="1">
    <location>
        <begin position="231"/>
        <end position="251"/>
    </location>
</feature>
<dbReference type="AlphaFoldDB" id="A0A1H8BFI7"/>
<dbReference type="Proteomes" id="UP000199206">
    <property type="component" value="Unassembled WGS sequence"/>
</dbReference>
<proteinExistence type="predicted"/>